<dbReference type="InterPro" id="IPR051790">
    <property type="entry name" value="Cytochrome_c-biogenesis_DsbD"/>
</dbReference>
<dbReference type="Proteomes" id="UP000701698">
    <property type="component" value="Unassembled WGS sequence"/>
</dbReference>
<evidence type="ECO:0000313" key="8">
    <source>
        <dbReference type="EMBL" id="MCA9390358.1"/>
    </source>
</evidence>
<proteinExistence type="inferred from homology"/>
<reference evidence="8" key="1">
    <citation type="submission" date="2020-04" db="EMBL/GenBank/DDBJ databases">
        <authorList>
            <person name="Zhang T."/>
        </authorList>
    </citation>
    <scope>NUCLEOTIDE SEQUENCE</scope>
    <source>
        <strain evidence="8">HKST-UBA01</strain>
    </source>
</reference>
<evidence type="ECO:0000256" key="6">
    <source>
        <dbReference type="SAM" id="Phobius"/>
    </source>
</evidence>
<sequence length="252" mass="27437">MEIGFLLAFTTGILSFFSPCVIPLLPIYVSMIAGISLSELNQEKTYTQYSRQIVINSFIYVLGFSIMFVLLGASASALGKLILVNRDIFTQVGGGIIIVFGILSLGLVEKIPFLQRIYQLKPNPNLRSMKLLGPFIMGITFALAWTPCAGAILGGILTLAAVRSTITEGGLLLLAYSVGISIPFLFISVTLPISYPLISKLGSKLKYLQILGGILLIITGILLVSNQFGSIGRYFLNLLGNSNYFHYIQDRI</sequence>
<protein>
    <submittedName>
        <fullName evidence="8">Sulfite exporter TauE/SafE family protein</fullName>
    </submittedName>
</protein>
<organism evidence="8 9">
    <name type="scientific">candidate division WWE3 bacterium</name>
    <dbReference type="NCBI Taxonomy" id="2053526"/>
    <lineage>
        <taxon>Bacteria</taxon>
        <taxon>Katanobacteria</taxon>
    </lineage>
</organism>
<dbReference type="Pfam" id="PF02683">
    <property type="entry name" value="DsbD_TM"/>
    <property type="match status" value="1"/>
</dbReference>
<evidence type="ECO:0000259" key="7">
    <source>
        <dbReference type="Pfam" id="PF02683"/>
    </source>
</evidence>
<comment type="caution">
    <text evidence="8">The sequence shown here is derived from an EMBL/GenBank/DDBJ whole genome shotgun (WGS) entry which is preliminary data.</text>
</comment>
<feature type="transmembrane region" description="Helical" evidence="6">
    <location>
        <begin position="88"/>
        <end position="108"/>
    </location>
</feature>
<comment type="similarity">
    <text evidence="2">Belongs to the DsbD family.</text>
</comment>
<feature type="transmembrane region" description="Helical" evidence="6">
    <location>
        <begin position="6"/>
        <end position="37"/>
    </location>
</feature>
<feature type="domain" description="Cytochrome C biogenesis protein transmembrane" evidence="7">
    <location>
        <begin position="7"/>
        <end position="225"/>
    </location>
</feature>
<dbReference type="GO" id="GO:0017004">
    <property type="term" value="P:cytochrome complex assembly"/>
    <property type="evidence" value="ECO:0007669"/>
    <property type="project" value="InterPro"/>
</dbReference>
<accession>A0A955RQC2</accession>
<dbReference type="GO" id="GO:0016020">
    <property type="term" value="C:membrane"/>
    <property type="evidence" value="ECO:0007669"/>
    <property type="project" value="UniProtKB-SubCell"/>
</dbReference>
<feature type="transmembrane region" description="Helical" evidence="6">
    <location>
        <begin position="58"/>
        <end position="82"/>
    </location>
</feature>
<evidence type="ECO:0000256" key="5">
    <source>
        <dbReference type="ARBA" id="ARBA00023136"/>
    </source>
</evidence>
<reference evidence="8" key="2">
    <citation type="journal article" date="2021" name="Microbiome">
        <title>Successional dynamics and alternative stable states in a saline activated sludge microbial community over 9 years.</title>
        <authorList>
            <person name="Wang Y."/>
            <person name="Ye J."/>
            <person name="Ju F."/>
            <person name="Liu L."/>
            <person name="Boyd J.A."/>
            <person name="Deng Y."/>
            <person name="Parks D.H."/>
            <person name="Jiang X."/>
            <person name="Yin X."/>
            <person name="Woodcroft B.J."/>
            <person name="Tyson G.W."/>
            <person name="Hugenholtz P."/>
            <person name="Polz M.F."/>
            <person name="Zhang T."/>
        </authorList>
    </citation>
    <scope>NUCLEOTIDE SEQUENCE</scope>
    <source>
        <strain evidence="8">HKST-UBA01</strain>
    </source>
</reference>
<dbReference type="PANTHER" id="PTHR31272">
    <property type="entry name" value="CYTOCHROME C-TYPE BIOGENESIS PROTEIN HI_1454-RELATED"/>
    <property type="match status" value="1"/>
</dbReference>
<comment type="subcellular location">
    <subcellularLocation>
        <location evidence="1">Membrane</location>
        <topology evidence="1">Multi-pass membrane protein</topology>
    </subcellularLocation>
</comment>
<feature type="transmembrane region" description="Helical" evidence="6">
    <location>
        <begin position="129"/>
        <end position="162"/>
    </location>
</feature>
<keyword evidence="4 6" id="KW-1133">Transmembrane helix</keyword>
<evidence type="ECO:0000256" key="2">
    <source>
        <dbReference type="ARBA" id="ARBA00006143"/>
    </source>
</evidence>
<feature type="transmembrane region" description="Helical" evidence="6">
    <location>
        <begin position="174"/>
        <end position="195"/>
    </location>
</feature>
<feature type="transmembrane region" description="Helical" evidence="6">
    <location>
        <begin position="207"/>
        <end position="228"/>
    </location>
</feature>
<dbReference type="PANTHER" id="PTHR31272:SF4">
    <property type="entry name" value="CYTOCHROME C-TYPE BIOGENESIS PROTEIN HI_1454-RELATED"/>
    <property type="match status" value="1"/>
</dbReference>
<dbReference type="InterPro" id="IPR003834">
    <property type="entry name" value="Cyt_c_assmbl_TM_dom"/>
</dbReference>
<gene>
    <name evidence="8" type="ORF">KC571_03035</name>
</gene>
<keyword evidence="3 6" id="KW-0812">Transmembrane</keyword>
<dbReference type="AlphaFoldDB" id="A0A955RQC2"/>
<evidence type="ECO:0000313" key="9">
    <source>
        <dbReference type="Proteomes" id="UP000701698"/>
    </source>
</evidence>
<keyword evidence="5 6" id="KW-0472">Membrane</keyword>
<evidence type="ECO:0000256" key="4">
    <source>
        <dbReference type="ARBA" id="ARBA00022989"/>
    </source>
</evidence>
<name>A0A955RQC2_UNCKA</name>
<evidence type="ECO:0000256" key="3">
    <source>
        <dbReference type="ARBA" id="ARBA00022692"/>
    </source>
</evidence>
<evidence type="ECO:0000256" key="1">
    <source>
        <dbReference type="ARBA" id="ARBA00004141"/>
    </source>
</evidence>
<dbReference type="EMBL" id="JAGQKX010000075">
    <property type="protein sequence ID" value="MCA9390358.1"/>
    <property type="molecule type" value="Genomic_DNA"/>
</dbReference>